<dbReference type="OrthoDB" id="24854at2157"/>
<dbReference type="RefSeq" id="WP_068579037.1">
    <property type="nucleotide sequence ID" value="NZ_CP015193.1"/>
</dbReference>
<dbReference type="InterPro" id="IPR002933">
    <property type="entry name" value="Peptidase_M20"/>
</dbReference>
<evidence type="ECO:0000256" key="6">
    <source>
        <dbReference type="ARBA" id="ARBA00023154"/>
    </source>
</evidence>
<protein>
    <recommendedName>
        <fullName evidence="8">Putative [LysW]-lysine/[LysW]-ornithine hydrolase</fullName>
        <ecNumber evidence="8">3.5.1.130</ecNumber>
        <ecNumber evidence="8">3.5.1.132</ecNumber>
    </recommendedName>
</protein>
<evidence type="ECO:0000256" key="1">
    <source>
        <dbReference type="ARBA" id="ARBA00022490"/>
    </source>
</evidence>
<dbReference type="InterPro" id="IPR010175">
    <property type="entry name" value="LysK"/>
</dbReference>
<evidence type="ECO:0000256" key="3">
    <source>
        <dbReference type="ARBA" id="ARBA00022723"/>
    </source>
</evidence>
<dbReference type="InterPro" id="IPR008007">
    <property type="entry name" value="Peptidase_M42"/>
</dbReference>
<feature type="binding site" evidence="8">
    <location>
        <position position="118"/>
    </location>
    <ligand>
        <name>Zn(2+)</name>
        <dbReference type="ChEBI" id="CHEBI:29105"/>
        <label>2</label>
    </ligand>
</feature>
<sequence length="326" mass="36147">MISAEEKVEFLKKLVEIYSPTGREEEAARFVKESFESYGVESYIDKVGNVIAIKEGKGPRILLAGHVDTVPGYIPVKIENGTLWGRGSVDAKGPLATFFFATIESDANIVFAGLVDEEGFSKGAKNLDVPRPDYIIVGEPSGVDAVTIGYKGSLTARFVEKVDKVHGSLGIGAAEKLIEKWLMISREFNEGFNALSGRIVRFIAYERDFDFYGEMIINLRTPPGYTPPQDWEIIDFVPAYEVDRRSPLVRAFVRGIRRSGFRPRLKKKMGTADMNILGPRYGVDAVAYGPGDSSLDHTPNEHISLEEYIKAIDVLKTVLNEIKTST</sequence>
<dbReference type="PANTHER" id="PTHR43808:SF28">
    <property type="entry name" value="[LYSW]-LYSINE_[LYSW]-ORNITHINE HYDROLASE"/>
    <property type="match status" value="1"/>
</dbReference>
<dbReference type="PANTHER" id="PTHR43808">
    <property type="entry name" value="ACETYLORNITHINE DEACETYLASE"/>
    <property type="match status" value="1"/>
</dbReference>
<dbReference type="GeneID" id="33321673"/>
<evidence type="ECO:0000313" key="10">
    <source>
        <dbReference type="EMBL" id="ASJ16262.1"/>
    </source>
</evidence>
<keyword evidence="8" id="KW-0055">Arginine biosynthesis</keyword>
<evidence type="ECO:0000313" key="13">
    <source>
        <dbReference type="Proteomes" id="UP000250189"/>
    </source>
</evidence>
<comment type="pathway">
    <text evidence="8">Amino-acid biosynthesis; L-arginine biosynthesis.</text>
</comment>
<dbReference type="EC" id="3.5.1.130" evidence="8"/>
<reference evidence="10 13" key="3">
    <citation type="submission" date="2016-04" db="EMBL/GenBank/DDBJ databases">
        <title>Complete genome sequence of Thermococcus chitonophagus type strain GC74.</title>
        <authorList>
            <person name="Oger P.M."/>
        </authorList>
    </citation>
    <scope>NUCLEOTIDE SEQUENCE [LARGE SCALE GENOMIC DNA]</scope>
    <source>
        <strain evidence="10 13">GC74</strain>
    </source>
</reference>
<dbReference type="SUPFAM" id="SSF53187">
    <property type="entry name" value="Zn-dependent exopeptidases"/>
    <property type="match status" value="1"/>
</dbReference>
<dbReference type="NCBIfam" id="NF003367">
    <property type="entry name" value="PRK04443.1"/>
    <property type="match status" value="1"/>
</dbReference>
<evidence type="ECO:0000256" key="5">
    <source>
        <dbReference type="ARBA" id="ARBA00022833"/>
    </source>
</evidence>
<feature type="binding site" evidence="8 9">
    <location>
        <position position="66"/>
    </location>
    <ligand>
        <name>Zn(2+)</name>
        <dbReference type="ChEBI" id="CHEBI:29105"/>
        <label>1</label>
    </ligand>
</feature>
<feature type="binding site" evidence="8">
    <location>
        <position position="139"/>
    </location>
    <ligand>
        <name>Zn(2+)</name>
        <dbReference type="ChEBI" id="CHEBI:29105"/>
        <label>1</label>
    </ligand>
</feature>
<keyword evidence="7 8" id="KW-0170">Cobalt</keyword>
<keyword evidence="6 8" id="KW-0457">Lysine biosynthesis</keyword>
<dbReference type="InterPro" id="IPR001261">
    <property type="entry name" value="ArgE/DapE_CS"/>
</dbReference>
<feature type="binding site" evidence="8">
    <location>
        <position position="90"/>
    </location>
    <ligand>
        <name>Zn(2+)</name>
        <dbReference type="ChEBI" id="CHEBI:29105"/>
        <label>2</label>
    </ligand>
</feature>
<dbReference type="NCBIfam" id="TIGR01902">
    <property type="entry name" value="dapE-lys-deAc"/>
    <property type="match status" value="1"/>
</dbReference>
<gene>
    <name evidence="8" type="primary">lysK</name>
    <name evidence="10" type="ORF">A3L04_03815</name>
    <name evidence="11" type="ORF">CHITON_1975</name>
</gene>
<dbReference type="UniPathway" id="UPA00033">
    <property type="reaction ID" value="UER00039"/>
</dbReference>
<dbReference type="Pfam" id="PF01546">
    <property type="entry name" value="Peptidase_M20"/>
    <property type="match status" value="1"/>
</dbReference>
<evidence type="ECO:0000313" key="11">
    <source>
        <dbReference type="EMBL" id="CUX78754.1"/>
    </source>
</evidence>
<dbReference type="PROSITE" id="PS00758">
    <property type="entry name" value="ARGE_DAPE_CPG2_1"/>
    <property type="match status" value="1"/>
</dbReference>
<dbReference type="Gene3D" id="3.40.630.10">
    <property type="entry name" value="Zn peptidases"/>
    <property type="match status" value="2"/>
</dbReference>
<dbReference type="GO" id="GO:0005737">
    <property type="term" value="C:cytoplasm"/>
    <property type="evidence" value="ECO:0007669"/>
    <property type="project" value="UniProtKB-SubCell"/>
</dbReference>
<keyword evidence="1 8" id="KW-0963">Cytoplasm</keyword>
<feature type="active site" evidence="8">
    <location>
        <position position="68"/>
    </location>
</feature>
<dbReference type="Proteomes" id="UP000093069">
    <property type="component" value="Chromosome I"/>
</dbReference>
<dbReference type="HAMAP" id="MF_01120">
    <property type="entry name" value="LysK"/>
    <property type="match status" value="1"/>
</dbReference>
<dbReference type="EC" id="3.5.1.132" evidence="8"/>
<dbReference type="STRING" id="54262.CHITON_1975"/>
<comment type="cofactor">
    <cofactor evidence="8">
        <name>Zn(2+)</name>
        <dbReference type="ChEBI" id="CHEBI:29105"/>
    </cofactor>
    <cofactor evidence="8">
        <name>Co(2+)</name>
        <dbReference type="ChEBI" id="CHEBI:48828"/>
    </cofactor>
    <text evidence="8">Binds 2 Zn(2+) or Co(2+) ions per subunit.</text>
</comment>
<dbReference type="GO" id="GO:0042450">
    <property type="term" value="P:L-arginine biosynthetic process via ornithine"/>
    <property type="evidence" value="ECO:0007669"/>
    <property type="project" value="UniProtKB-UniRule"/>
</dbReference>
<dbReference type="GO" id="GO:0016811">
    <property type="term" value="F:hydrolase activity, acting on carbon-nitrogen (but not peptide) bonds, in linear amides"/>
    <property type="evidence" value="ECO:0007669"/>
    <property type="project" value="UniProtKB-UniRule"/>
</dbReference>
<dbReference type="EMBL" id="LN999010">
    <property type="protein sequence ID" value="CUX78754.1"/>
    <property type="molecule type" value="Genomic_DNA"/>
</dbReference>
<dbReference type="KEGG" id="tch:CHITON_1975"/>
<dbReference type="GO" id="GO:0050897">
    <property type="term" value="F:cobalt ion binding"/>
    <property type="evidence" value="ECO:0007669"/>
    <property type="project" value="UniProtKB-UniRule"/>
</dbReference>
<comment type="pathway">
    <text evidence="8">Amino-acid biosynthesis; L-lysine biosynthesis via AAA pathway; L-lysine from L-alpha-aminoadipate (Thermus route): step 5/5.</text>
</comment>
<evidence type="ECO:0000256" key="4">
    <source>
        <dbReference type="ARBA" id="ARBA00022801"/>
    </source>
</evidence>
<accession>A0A161KJ56</accession>
<dbReference type="GO" id="GO:0019878">
    <property type="term" value="P:lysine biosynthetic process via aminoadipic acid"/>
    <property type="evidence" value="ECO:0007669"/>
    <property type="project" value="UniProtKB-UniRule"/>
</dbReference>
<evidence type="ECO:0000313" key="12">
    <source>
        <dbReference type="Proteomes" id="UP000093069"/>
    </source>
</evidence>
<reference evidence="11" key="1">
    <citation type="submission" date="2016-01" db="EMBL/GenBank/DDBJ databases">
        <authorList>
            <person name="McClelland M."/>
            <person name="Jain A."/>
            <person name="Saraogi P."/>
            <person name="Mendelson R."/>
            <person name="Westerman R."/>
            <person name="SanMiguel P."/>
            <person name="Csonka L."/>
        </authorList>
    </citation>
    <scope>NUCLEOTIDE SEQUENCE</scope>
    <source>
        <strain evidence="11">1</strain>
    </source>
</reference>
<keyword evidence="3 8" id="KW-0479">Metal-binding</keyword>
<evidence type="ECO:0000256" key="2">
    <source>
        <dbReference type="ARBA" id="ARBA00022605"/>
    </source>
</evidence>
<organism evidence="11 12">
    <name type="scientific">Thermococcus chitonophagus</name>
    <dbReference type="NCBI Taxonomy" id="54262"/>
    <lineage>
        <taxon>Archaea</taxon>
        <taxon>Methanobacteriati</taxon>
        <taxon>Methanobacteriota</taxon>
        <taxon>Thermococci</taxon>
        <taxon>Thermococcales</taxon>
        <taxon>Thermococcaceae</taxon>
        <taxon>Thermococcus</taxon>
    </lineage>
</organism>
<keyword evidence="5 8" id="KW-0862">Zinc</keyword>
<evidence type="ECO:0000256" key="9">
    <source>
        <dbReference type="PIRSR" id="PIRSR001123-2"/>
    </source>
</evidence>
<dbReference type="GO" id="GO:0008270">
    <property type="term" value="F:zinc ion binding"/>
    <property type="evidence" value="ECO:0007669"/>
    <property type="project" value="UniProtKB-UniRule"/>
</dbReference>
<dbReference type="UniPathway" id="UPA00068"/>
<dbReference type="PIRSF" id="PIRSF001123">
    <property type="entry name" value="PepA_GA"/>
    <property type="match status" value="1"/>
</dbReference>
<name>A0A161KJ56_9EURY</name>
<dbReference type="Proteomes" id="UP000250189">
    <property type="component" value="Chromosome"/>
</dbReference>
<comment type="similarity">
    <text evidence="8">Belongs to the peptidase M20A family. LysK subfamily.</text>
</comment>
<evidence type="ECO:0000256" key="8">
    <source>
        <dbReference type="HAMAP-Rule" id="MF_01120"/>
    </source>
</evidence>
<comment type="function">
    <text evidence="8">Catalyzes the release of L-lysine from [LysW]-gamma-L-lysine and the release of L-ornithine from [LysW]-L-ornithine.</text>
</comment>
<dbReference type="EMBL" id="CP015193">
    <property type="protein sequence ID" value="ASJ16262.1"/>
    <property type="molecule type" value="Genomic_DNA"/>
</dbReference>
<dbReference type="InterPro" id="IPR050072">
    <property type="entry name" value="Peptidase_M20A"/>
</dbReference>
<feature type="active site" description="Proton acceptor" evidence="8">
    <location>
        <position position="117"/>
    </location>
</feature>
<keyword evidence="4 8" id="KW-0378">Hydrolase</keyword>
<feature type="binding site" evidence="8">
    <location>
        <position position="297"/>
    </location>
    <ligand>
        <name>Zn(2+)</name>
        <dbReference type="ChEBI" id="CHEBI:29105"/>
        <label>2</label>
    </ligand>
</feature>
<comment type="cofactor">
    <cofactor evidence="9">
        <name>a divalent metal cation</name>
        <dbReference type="ChEBI" id="CHEBI:60240"/>
    </cofactor>
    <text evidence="9">Binds 2 divalent metal cations per subunit.</text>
</comment>
<comment type="catalytic activity">
    <reaction evidence="8">
        <text>[amino-group carrier protein]-C-terminal-gamma-(L-ornithyl)-L-glutamate + H2O = [amino-group carrier protein]-C-terminal-L-glutamate + L-ornithine</text>
        <dbReference type="Rhea" id="RHEA:52676"/>
        <dbReference type="Rhea" id="RHEA-COMP:9693"/>
        <dbReference type="Rhea" id="RHEA-COMP:13328"/>
        <dbReference type="ChEBI" id="CHEBI:15377"/>
        <dbReference type="ChEBI" id="CHEBI:46911"/>
        <dbReference type="ChEBI" id="CHEBI:78525"/>
        <dbReference type="ChEBI" id="CHEBI:136763"/>
        <dbReference type="EC" id="3.5.1.132"/>
    </reaction>
</comment>
<comment type="subcellular location">
    <subcellularLocation>
        <location evidence="8">Cytoplasm</location>
    </subcellularLocation>
</comment>
<comment type="catalytic activity">
    <reaction evidence="8">
        <text>[amino-group carrier protein]-C-terminal-gamma-(L-lysyl)-L-glutamate + H2O = [amino-group carrier protein]-C-terminal-L-glutamate + L-lysine</text>
        <dbReference type="Rhea" id="RHEA:48684"/>
        <dbReference type="Rhea" id="RHEA-COMP:9693"/>
        <dbReference type="Rhea" id="RHEA-COMP:9715"/>
        <dbReference type="ChEBI" id="CHEBI:15377"/>
        <dbReference type="ChEBI" id="CHEBI:32551"/>
        <dbReference type="ChEBI" id="CHEBI:78525"/>
        <dbReference type="ChEBI" id="CHEBI:78526"/>
        <dbReference type="EC" id="3.5.1.130"/>
    </reaction>
</comment>
<feature type="binding site" evidence="8">
    <location>
        <position position="90"/>
    </location>
    <ligand>
        <name>Zn(2+)</name>
        <dbReference type="ChEBI" id="CHEBI:29105"/>
        <label>1</label>
    </ligand>
</feature>
<reference evidence="12" key="2">
    <citation type="submission" date="2016-01" db="EMBL/GenBank/DDBJ databases">
        <authorList>
            <person name="Vorgias C.E."/>
        </authorList>
    </citation>
    <scope>NUCLEOTIDE SEQUENCE [LARGE SCALE GENOMIC DNA]</scope>
</reference>
<keyword evidence="13" id="KW-1185">Reference proteome</keyword>
<evidence type="ECO:0000256" key="7">
    <source>
        <dbReference type="ARBA" id="ARBA00023285"/>
    </source>
</evidence>
<proteinExistence type="inferred from homology"/>
<dbReference type="AlphaFoldDB" id="A0A161KJ56"/>
<keyword evidence="2 8" id="KW-0028">Amino-acid biosynthesis</keyword>